<keyword evidence="1" id="KW-0812">Transmembrane</keyword>
<dbReference type="CDD" id="cd10950">
    <property type="entry name" value="CE4_BsYlxY_like"/>
    <property type="match status" value="1"/>
</dbReference>
<dbReference type="EMBL" id="QCZG01000001">
    <property type="protein sequence ID" value="PWA13551.1"/>
    <property type="molecule type" value="Genomic_DNA"/>
</dbReference>
<keyword evidence="1" id="KW-0472">Membrane</keyword>
<keyword evidence="4" id="KW-1185">Reference proteome</keyword>
<dbReference type="GO" id="GO:0016810">
    <property type="term" value="F:hydrolase activity, acting on carbon-nitrogen (but not peptide) bonds"/>
    <property type="evidence" value="ECO:0007669"/>
    <property type="project" value="InterPro"/>
</dbReference>
<accession>A0A2U1K7N8</accession>
<dbReference type="InterPro" id="IPR050248">
    <property type="entry name" value="Polysacc_deacetylase_ArnD"/>
</dbReference>
<name>A0A2U1K7N8_9BACI</name>
<dbReference type="Proteomes" id="UP000245998">
    <property type="component" value="Unassembled WGS sequence"/>
</dbReference>
<dbReference type="PANTHER" id="PTHR10587:SF80">
    <property type="entry name" value="CHITOOLIGOSACCHARIDE DEACETYLASE"/>
    <property type="match status" value="1"/>
</dbReference>
<evidence type="ECO:0000256" key="1">
    <source>
        <dbReference type="SAM" id="Phobius"/>
    </source>
</evidence>
<dbReference type="InterPro" id="IPR014228">
    <property type="entry name" value="Spore_polysacc_deacetyl_YlxY"/>
</dbReference>
<keyword evidence="1" id="KW-1133">Transmembrane helix</keyword>
<evidence type="ECO:0000313" key="3">
    <source>
        <dbReference type="EMBL" id="PWA13551.1"/>
    </source>
</evidence>
<reference evidence="3 4" key="1">
    <citation type="submission" date="2018-04" db="EMBL/GenBank/DDBJ databases">
        <title>Camelliibacillus theae gen. nov., sp. nov., isolated from Pu'er tea.</title>
        <authorList>
            <person name="Niu L."/>
        </authorList>
    </citation>
    <scope>NUCLEOTIDE SEQUENCE [LARGE SCALE GENOMIC DNA]</scope>
    <source>
        <strain evidence="3 4">T8</strain>
    </source>
</reference>
<dbReference type="PROSITE" id="PS51677">
    <property type="entry name" value="NODB"/>
    <property type="match status" value="1"/>
</dbReference>
<dbReference type="GO" id="GO:0016020">
    <property type="term" value="C:membrane"/>
    <property type="evidence" value="ECO:0007669"/>
    <property type="project" value="TreeGrafter"/>
</dbReference>
<sequence>MKKQIGQVIIFAFLFIISYQFLENPYSANYMEEWKTEAAFTTGSENSLLKSIKEKAESYEEKPIDAVIDRVWKAIPGYNGIKVDIQQSYKNMKKEGRFNEKKLVFKEVTPKVSLDDLEPSPIYKGNPKKEMVSFQINVAWGNEFIPEILKTLKKHDVKATFFLDGSWTKKNPRLAKMLVEEGHEIGNHAYSHPDLRRSSAKKIREEIQMTNEIIEATIDKTPKWFAPPSGSFNDNVVKIAHGFHMKTVLWTVDTVDWKSPNPDVMANNIIQKVHPGAMILMHPTESTAAGLEKMINGIEEKGLKIGTVSELLSEQRLPKID</sequence>
<dbReference type="Pfam" id="PF01522">
    <property type="entry name" value="Polysacc_deac_1"/>
    <property type="match status" value="1"/>
</dbReference>
<dbReference type="InterPro" id="IPR002509">
    <property type="entry name" value="NODB_dom"/>
</dbReference>
<feature type="domain" description="NodB homology" evidence="2">
    <location>
        <begin position="130"/>
        <end position="306"/>
    </location>
</feature>
<protein>
    <recommendedName>
        <fullName evidence="2">NodB homology domain-containing protein</fullName>
    </recommendedName>
</protein>
<dbReference type="AlphaFoldDB" id="A0A2U1K7N8"/>
<evidence type="ECO:0000259" key="2">
    <source>
        <dbReference type="PROSITE" id="PS51677"/>
    </source>
</evidence>
<dbReference type="SUPFAM" id="SSF88713">
    <property type="entry name" value="Glycoside hydrolase/deacetylase"/>
    <property type="match status" value="1"/>
</dbReference>
<dbReference type="Gene3D" id="3.20.20.370">
    <property type="entry name" value="Glycoside hydrolase/deacetylase"/>
    <property type="match status" value="1"/>
</dbReference>
<feature type="transmembrane region" description="Helical" evidence="1">
    <location>
        <begin position="5"/>
        <end position="22"/>
    </location>
</feature>
<comment type="caution">
    <text evidence="3">The sequence shown here is derived from an EMBL/GenBank/DDBJ whole genome shotgun (WGS) entry which is preliminary data.</text>
</comment>
<dbReference type="OrthoDB" id="9812065at2"/>
<gene>
    <name evidence="3" type="ORF">DCC39_01265</name>
</gene>
<organism evidence="3 4">
    <name type="scientific">Pueribacillus theae</name>
    <dbReference type="NCBI Taxonomy" id="2171751"/>
    <lineage>
        <taxon>Bacteria</taxon>
        <taxon>Bacillati</taxon>
        <taxon>Bacillota</taxon>
        <taxon>Bacilli</taxon>
        <taxon>Bacillales</taxon>
        <taxon>Bacillaceae</taxon>
        <taxon>Pueribacillus</taxon>
    </lineage>
</organism>
<dbReference type="RefSeq" id="WP_116553055.1">
    <property type="nucleotide sequence ID" value="NZ_QCZG01000001.1"/>
</dbReference>
<proteinExistence type="predicted"/>
<dbReference type="GO" id="GO:0005975">
    <property type="term" value="P:carbohydrate metabolic process"/>
    <property type="evidence" value="ECO:0007669"/>
    <property type="project" value="InterPro"/>
</dbReference>
<evidence type="ECO:0000313" key="4">
    <source>
        <dbReference type="Proteomes" id="UP000245998"/>
    </source>
</evidence>
<dbReference type="InterPro" id="IPR011330">
    <property type="entry name" value="Glyco_hydro/deAcase_b/a-brl"/>
</dbReference>
<dbReference type="NCBIfam" id="TIGR02873">
    <property type="entry name" value="spore_ylxY"/>
    <property type="match status" value="1"/>
</dbReference>
<dbReference type="PANTHER" id="PTHR10587">
    <property type="entry name" value="GLYCOSYL TRANSFERASE-RELATED"/>
    <property type="match status" value="1"/>
</dbReference>